<feature type="transmembrane region" description="Helical" evidence="6">
    <location>
        <begin position="76"/>
        <end position="101"/>
    </location>
</feature>
<feature type="transmembrane region" description="Helical" evidence="6">
    <location>
        <begin position="108"/>
        <end position="128"/>
    </location>
</feature>
<comment type="subcellular location">
    <subcellularLocation>
        <location evidence="1">Cell membrane</location>
        <topology evidence="1">Multi-pass membrane protein</topology>
    </subcellularLocation>
</comment>
<keyword evidence="2" id="KW-1003">Cell membrane</keyword>
<feature type="transmembrane region" description="Helical" evidence="6">
    <location>
        <begin position="143"/>
        <end position="163"/>
    </location>
</feature>
<sequence length="287" mass="30087">MTEGAFVAARFALMVNLTLLMGLPLFWWIMGLAGRRRHVVALALGGFVLSAFWLLTSSATMTGGPVLPPDWSALGIVLTMTPIGTILAVRASALLLVLALVAGHKLRLTAIPAAVAAATLAWTGHAGATENVAGQIHRAADVIHIWAAAAWIGALAVLLHALLTLRPTTMSVHHVAGMLSRFALMGSLVVISLILSGAINAVMIVGSRQLPAVTQSHYGLLLGTKLLLFGLMLALAAVNRWWLSPDLEGAMRHRAISRLRLSLAVETSAAIAIVALVAWLGTLAPLS</sequence>
<name>T0K8J5_9SPHN</name>
<evidence type="ECO:0000256" key="1">
    <source>
        <dbReference type="ARBA" id="ARBA00004651"/>
    </source>
</evidence>
<feature type="transmembrane region" description="Helical" evidence="6">
    <location>
        <begin position="6"/>
        <end position="27"/>
    </location>
</feature>
<dbReference type="Proteomes" id="UP000015523">
    <property type="component" value="Unassembled WGS sequence"/>
</dbReference>
<keyword evidence="9" id="KW-1185">Reference proteome</keyword>
<dbReference type="PANTHER" id="PTHR34820:SF4">
    <property type="entry name" value="INNER MEMBRANE PROTEIN YEBZ"/>
    <property type="match status" value="1"/>
</dbReference>
<evidence type="ECO:0000256" key="5">
    <source>
        <dbReference type="ARBA" id="ARBA00023136"/>
    </source>
</evidence>
<comment type="caution">
    <text evidence="8">The sequence shown here is derived from an EMBL/GenBank/DDBJ whole genome shotgun (WGS) entry which is preliminary data.</text>
</comment>
<reference evidence="8 9" key="1">
    <citation type="journal article" date="2013" name="Genome Announc.">
        <title>Draft Genome Sequence of Sphingobium ummariense Strain RL-3, a Hexachlorocyclohexane-Degrading Bacterium.</title>
        <authorList>
            <person name="Kohli P."/>
            <person name="Dua A."/>
            <person name="Sangwan N."/>
            <person name="Oldach P."/>
            <person name="Khurana J.P."/>
            <person name="Lal R."/>
        </authorList>
    </citation>
    <scope>NUCLEOTIDE SEQUENCE [LARGE SCALE GENOMIC DNA]</scope>
    <source>
        <strain evidence="8 9">RL-3</strain>
    </source>
</reference>
<keyword evidence="4 6" id="KW-1133">Transmembrane helix</keyword>
<proteinExistence type="predicted"/>
<dbReference type="OrthoDB" id="7507614at2"/>
<dbReference type="GO" id="GO:0005886">
    <property type="term" value="C:plasma membrane"/>
    <property type="evidence" value="ECO:0007669"/>
    <property type="project" value="UniProtKB-SubCell"/>
</dbReference>
<keyword evidence="5 6" id="KW-0472">Membrane</keyword>
<evidence type="ECO:0000256" key="4">
    <source>
        <dbReference type="ARBA" id="ARBA00022989"/>
    </source>
</evidence>
<dbReference type="AlphaFoldDB" id="T0K8J5"/>
<evidence type="ECO:0000259" key="7">
    <source>
        <dbReference type="Pfam" id="PF05425"/>
    </source>
</evidence>
<evidence type="ECO:0000256" key="3">
    <source>
        <dbReference type="ARBA" id="ARBA00022692"/>
    </source>
</evidence>
<dbReference type="Pfam" id="PF05425">
    <property type="entry name" value="CopD"/>
    <property type="match status" value="1"/>
</dbReference>
<dbReference type="NCBIfam" id="NF033808">
    <property type="entry name" value="copper_CopD"/>
    <property type="match status" value="1"/>
</dbReference>
<dbReference type="RefSeq" id="WP_021320102.1">
    <property type="nucleotide sequence ID" value="NZ_AUWY01000136.1"/>
</dbReference>
<keyword evidence="3 6" id="KW-0812">Transmembrane</keyword>
<dbReference type="STRING" id="1346791.M529_23280"/>
<evidence type="ECO:0000313" key="9">
    <source>
        <dbReference type="Proteomes" id="UP000015523"/>
    </source>
</evidence>
<evidence type="ECO:0000256" key="2">
    <source>
        <dbReference type="ARBA" id="ARBA00022475"/>
    </source>
</evidence>
<dbReference type="InterPro" id="IPR008457">
    <property type="entry name" value="Cu-R_CopD_dom"/>
</dbReference>
<feature type="domain" description="Copper resistance protein D" evidence="7">
    <location>
        <begin position="177"/>
        <end position="280"/>
    </location>
</feature>
<dbReference type="PANTHER" id="PTHR34820">
    <property type="entry name" value="INNER MEMBRANE PROTEIN YEBZ"/>
    <property type="match status" value="1"/>
</dbReference>
<feature type="transmembrane region" description="Helical" evidence="6">
    <location>
        <begin position="259"/>
        <end position="281"/>
    </location>
</feature>
<dbReference type="GO" id="GO:0006825">
    <property type="term" value="P:copper ion transport"/>
    <property type="evidence" value="ECO:0007669"/>
    <property type="project" value="InterPro"/>
</dbReference>
<feature type="transmembrane region" description="Helical" evidence="6">
    <location>
        <begin position="218"/>
        <end position="238"/>
    </location>
</feature>
<dbReference type="InterPro" id="IPR047689">
    <property type="entry name" value="CopD"/>
</dbReference>
<accession>T0K8J5</accession>
<dbReference type="InterPro" id="IPR032694">
    <property type="entry name" value="CopC/D"/>
</dbReference>
<feature type="transmembrane region" description="Helical" evidence="6">
    <location>
        <begin position="184"/>
        <end position="206"/>
    </location>
</feature>
<dbReference type="eggNOG" id="COG1276">
    <property type="taxonomic scope" value="Bacteria"/>
</dbReference>
<evidence type="ECO:0000313" key="8">
    <source>
        <dbReference type="EMBL" id="EQB29703.1"/>
    </source>
</evidence>
<protein>
    <recommendedName>
        <fullName evidence="7">Copper resistance protein D domain-containing protein</fullName>
    </recommendedName>
</protein>
<organism evidence="8 9">
    <name type="scientific">Sphingobium ummariense RL-3</name>
    <dbReference type="NCBI Taxonomy" id="1346791"/>
    <lineage>
        <taxon>Bacteria</taxon>
        <taxon>Pseudomonadati</taxon>
        <taxon>Pseudomonadota</taxon>
        <taxon>Alphaproteobacteria</taxon>
        <taxon>Sphingomonadales</taxon>
        <taxon>Sphingomonadaceae</taxon>
        <taxon>Sphingobium</taxon>
    </lineage>
</organism>
<feature type="transmembrane region" description="Helical" evidence="6">
    <location>
        <begin position="39"/>
        <end position="56"/>
    </location>
</feature>
<dbReference type="PATRIC" id="fig|1346791.3.peg.4494"/>
<evidence type="ECO:0000256" key="6">
    <source>
        <dbReference type="SAM" id="Phobius"/>
    </source>
</evidence>
<dbReference type="EMBL" id="AUWY01000136">
    <property type="protein sequence ID" value="EQB29703.1"/>
    <property type="molecule type" value="Genomic_DNA"/>
</dbReference>
<gene>
    <name evidence="8" type="ORF">M529_23280</name>
</gene>